<dbReference type="Proteomes" id="UP000735874">
    <property type="component" value="Unassembled WGS sequence"/>
</dbReference>
<dbReference type="EMBL" id="RCMG01000317">
    <property type="protein sequence ID" value="KAG2856776.1"/>
    <property type="molecule type" value="Genomic_DNA"/>
</dbReference>
<feature type="transmembrane region" description="Helical" evidence="1">
    <location>
        <begin position="21"/>
        <end position="44"/>
    </location>
</feature>
<dbReference type="EMBL" id="RCMV01000257">
    <property type="protein sequence ID" value="KAG3220554.1"/>
    <property type="molecule type" value="Genomic_DNA"/>
</dbReference>
<dbReference type="Proteomes" id="UP000697107">
    <property type="component" value="Unassembled WGS sequence"/>
</dbReference>
<comment type="caution">
    <text evidence="4">The sequence shown here is derived from an EMBL/GenBank/DDBJ whole genome shotgun (WGS) entry which is preliminary data.</text>
</comment>
<evidence type="ECO:0000313" key="2">
    <source>
        <dbReference type="EMBL" id="KAG2856776.1"/>
    </source>
</evidence>
<protein>
    <submittedName>
        <fullName evidence="4">Uncharacterized protein</fullName>
    </submittedName>
</protein>
<gene>
    <name evidence="2" type="ORF">PC113_g11269</name>
    <name evidence="3" type="ORF">PC115_g10022</name>
    <name evidence="4" type="ORF">PC117_g11408</name>
    <name evidence="5" type="ORF">PC118_g10549</name>
    <name evidence="6" type="ORF">PC129_g8671</name>
</gene>
<name>A0A8T1DBF9_9STRA</name>
<dbReference type="EMBL" id="RCMI01000287">
    <property type="protein sequence ID" value="KAG2919792.1"/>
    <property type="molecule type" value="Genomic_DNA"/>
</dbReference>
<dbReference type="AlphaFoldDB" id="A0A8T1DBF9"/>
<dbReference type="Proteomes" id="UP000774804">
    <property type="component" value="Unassembled WGS sequence"/>
</dbReference>
<sequence length="112" mass="12474">MPNWHWQCWASIQLRRFMISLNGIVVLLLGARDAAYTFAIFVQFHVLLDALVIVVITADPLVLAFSMMSQRGKWMVGRAASCGAYGAVMRGNIHVTADTWVPRVWTTASHGI</sequence>
<dbReference type="Proteomes" id="UP000760860">
    <property type="component" value="Unassembled WGS sequence"/>
</dbReference>
<evidence type="ECO:0000256" key="1">
    <source>
        <dbReference type="SAM" id="Phobius"/>
    </source>
</evidence>
<proteinExistence type="predicted"/>
<feature type="transmembrane region" description="Helical" evidence="1">
    <location>
        <begin position="50"/>
        <end position="68"/>
    </location>
</feature>
<organism evidence="4 7">
    <name type="scientific">Phytophthora cactorum</name>
    <dbReference type="NCBI Taxonomy" id="29920"/>
    <lineage>
        <taxon>Eukaryota</taxon>
        <taxon>Sar</taxon>
        <taxon>Stramenopiles</taxon>
        <taxon>Oomycota</taxon>
        <taxon>Peronosporomycetes</taxon>
        <taxon>Peronosporales</taxon>
        <taxon>Peronosporaceae</taxon>
        <taxon>Phytophthora</taxon>
    </lineage>
</organism>
<keyword evidence="1" id="KW-1133">Transmembrane helix</keyword>
<dbReference type="VEuPathDB" id="FungiDB:PC110_g9969"/>
<dbReference type="EMBL" id="RCMK01000294">
    <property type="protein sequence ID" value="KAG2938096.1"/>
    <property type="molecule type" value="Genomic_DNA"/>
</dbReference>
<reference evidence="4" key="1">
    <citation type="submission" date="2018-10" db="EMBL/GenBank/DDBJ databases">
        <title>Effector identification in a new, highly contiguous assembly of the strawberry crown rot pathogen Phytophthora cactorum.</title>
        <authorList>
            <person name="Armitage A.D."/>
            <person name="Nellist C.F."/>
            <person name="Bates H."/>
            <person name="Vickerstaff R.J."/>
            <person name="Harrison R.J."/>
        </authorList>
    </citation>
    <scope>NUCLEOTIDE SEQUENCE</scope>
    <source>
        <strain evidence="2">15-7</strain>
        <strain evidence="3">4032</strain>
        <strain evidence="4">4040</strain>
        <strain evidence="5">P415</strain>
        <strain evidence="6">P421</strain>
    </source>
</reference>
<evidence type="ECO:0000313" key="3">
    <source>
        <dbReference type="EMBL" id="KAG2919792.1"/>
    </source>
</evidence>
<evidence type="ECO:0000313" key="5">
    <source>
        <dbReference type="EMBL" id="KAG2981550.1"/>
    </source>
</evidence>
<dbReference type="Proteomes" id="UP000736787">
    <property type="component" value="Unassembled WGS sequence"/>
</dbReference>
<dbReference type="EMBL" id="RCML01000305">
    <property type="protein sequence ID" value="KAG2981550.1"/>
    <property type="molecule type" value="Genomic_DNA"/>
</dbReference>
<evidence type="ECO:0000313" key="6">
    <source>
        <dbReference type="EMBL" id="KAG3220554.1"/>
    </source>
</evidence>
<keyword evidence="1" id="KW-0812">Transmembrane</keyword>
<accession>A0A8T1DBF9</accession>
<evidence type="ECO:0000313" key="7">
    <source>
        <dbReference type="Proteomes" id="UP000736787"/>
    </source>
</evidence>
<evidence type="ECO:0000313" key="4">
    <source>
        <dbReference type="EMBL" id="KAG2938096.1"/>
    </source>
</evidence>
<keyword evidence="1" id="KW-0472">Membrane</keyword>